<sequence>RKNYHVSLGSLGERTRSKMKANILILSLSVPLAAVAQTLCGQYSSNTQGGYIFNNNMWGMGSGSGSQCTYIDKVWAEGVAWHTDWTWSGGENNVKSYPYSGRELGTKRIVSSIKSISSGADWDYTGSNLRANAAYDIFTSADPNHPTSSGDYEVMIWLGRYGGVYPIGNSVGTVRAAGRDWALHIGYNGAMKVFSFVAANPVTRFDGEIMDFFYLLRDMQGYPMTSQYLLTLQFGTEPFTGSGAKFNCWYFGATLSYW</sequence>
<name>A0ACA9TM53_BIOOC</name>
<protein>
    <submittedName>
        <fullName evidence="1">Uncharacterized protein</fullName>
    </submittedName>
</protein>
<proteinExistence type="predicted"/>
<comment type="caution">
    <text evidence="1">The sequence shown here is derived from an EMBL/GenBank/DDBJ whole genome shotgun (WGS) entry which is preliminary data.</text>
</comment>
<dbReference type="Proteomes" id="UP000836387">
    <property type="component" value="Unassembled WGS sequence"/>
</dbReference>
<reference evidence="1" key="2">
    <citation type="submission" date="2021-10" db="EMBL/GenBank/DDBJ databases">
        <authorList>
            <person name="Piombo E."/>
        </authorList>
    </citation>
    <scope>NUCLEOTIDE SEQUENCE</scope>
</reference>
<keyword evidence="2" id="KW-1185">Reference proteome</keyword>
<feature type="non-terminal residue" evidence="1">
    <location>
        <position position="1"/>
    </location>
</feature>
<evidence type="ECO:0000313" key="2">
    <source>
        <dbReference type="Proteomes" id="UP000836387"/>
    </source>
</evidence>
<gene>
    <name evidence="1" type="ORF">CRV2_00003075</name>
</gene>
<organism evidence="1 2">
    <name type="scientific">Clonostachys rosea f. rosea IK726</name>
    <dbReference type="NCBI Taxonomy" id="1349383"/>
    <lineage>
        <taxon>Eukaryota</taxon>
        <taxon>Fungi</taxon>
        <taxon>Dikarya</taxon>
        <taxon>Ascomycota</taxon>
        <taxon>Pezizomycotina</taxon>
        <taxon>Sordariomycetes</taxon>
        <taxon>Hypocreomycetidae</taxon>
        <taxon>Hypocreales</taxon>
        <taxon>Bionectriaceae</taxon>
        <taxon>Clonostachys</taxon>
    </lineage>
</organism>
<evidence type="ECO:0000313" key="1">
    <source>
        <dbReference type="EMBL" id="CAG9941641.1"/>
    </source>
</evidence>
<accession>A0ACA9TM53</accession>
<reference evidence="1" key="1">
    <citation type="submission" date="2020-04" db="EMBL/GenBank/DDBJ databases">
        <authorList>
            <person name="Broberg M."/>
        </authorList>
    </citation>
    <scope>NUCLEOTIDE SEQUENCE</scope>
</reference>
<dbReference type="EMBL" id="CADEHS020000005">
    <property type="protein sequence ID" value="CAG9941641.1"/>
    <property type="molecule type" value="Genomic_DNA"/>
</dbReference>